<evidence type="ECO:0000259" key="7">
    <source>
        <dbReference type="PROSITE" id="PS50977"/>
    </source>
</evidence>
<name>A0A2A3YNB4_9MICO</name>
<evidence type="ECO:0000256" key="6">
    <source>
        <dbReference type="SAM" id="MobiDB-lite"/>
    </source>
</evidence>
<dbReference type="SUPFAM" id="SSF46689">
    <property type="entry name" value="Homeodomain-like"/>
    <property type="match status" value="1"/>
</dbReference>
<organism evidence="8 9">
    <name type="scientific">Brachybacterium alimentarium</name>
    <dbReference type="NCBI Taxonomy" id="47845"/>
    <lineage>
        <taxon>Bacteria</taxon>
        <taxon>Bacillati</taxon>
        <taxon>Actinomycetota</taxon>
        <taxon>Actinomycetes</taxon>
        <taxon>Micrococcales</taxon>
        <taxon>Dermabacteraceae</taxon>
        <taxon>Brachybacterium</taxon>
    </lineage>
</organism>
<dbReference type="InterPro" id="IPR039538">
    <property type="entry name" value="BetI_C"/>
</dbReference>
<dbReference type="InterPro" id="IPR009057">
    <property type="entry name" value="Homeodomain-like_sf"/>
</dbReference>
<comment type="caution">
    <text evidence="8">The sequence shown here is derived from an EMBL/GenBank/DDBJ whole genome shotgun (WGS) entry which is preliminary data.</text>
</comment>
<proteinExistence type="predicted"/>
<dbReference type="PANTHER" id="PTHR47506:SF6">
    <property type="entry name" value="HTH-TYPE TRANSCRIPTIONAL REPRESSOR NEMR"/>
    <property type="match status" value="1"/>
</dbReference>
<keyword evidence="9" id="KW-1185">Reference proteome</keyword>
<dbReference type="OrthoDB" id="7505659at2"/>
<evidence type="ECO:0000256" key="4">
    <source>
        <dbReference type="ARBA" id="ARBA00023163"/>
    </source>
</evidence>
<reference evidence="8 9" key="1">
    <citation type="journal article" date="2017" name="Elife">
        <title>Extensive horizontal gene transfer in cheese-associated bacteria.</title>
        <authorList>
            <person name="Bonham K.S."/>
            <person name="Wolfe B.E."/>
            <person name="Dutton R.J."/>
        </authorList>
    </citation>
    <scope>NUCLEOTIDE SEQUENCE [LARGE SCALE GENOMIC DNA]</scope>
    <source>
        <strain evidence="8 9">341_9</strain>
    </source>
</reference>
<dbReference type="Pfam" id="PF13977">
    <property type="entry name" value="TetR_C_6"/>
    <property type="match status" value="1"/>
</dbReference>
<evidence type="ECO:0000256" key="2">
    <source>
        <dbReference type="ARBA" id="ARBA00023015"/>
    </source>
</evidence>
<dbReference type="RefSeq" id="WP_096165839.1">
    <property type="nucleotide sequence ID" value="NZ_JBQCXU010000134.1"/>
</dbReference>
<dbReference type="Proteomes" id="UP000218598">
    <property type="component" value="Unassembled WGS sequence"/>
</dbReference>
<dbReference type="Gene3D" id="1.10.357.10">
    <property type="entry name" value="Tetracycline Repressor, domain 2"/>
    <property type="match status" value="1"/>
</dbReference>
<dbReference type="GeneID" id="95327991"/>
<feature type="region of interest" description="Disordered" evidence="6">
    <location>
        <begin position="1"/>
        <end position="24"/>
    </location>
</feature>
<dbReference type="InterPro" id="IPR001647">
    <property type="entry name" value="HTH_TetR"/>
</dbReference>
<keyword evidence="1" id="KW-0678">Repressor</keyword>
<evidence type="ECO:0000256" key="5">
    <source>
        <dbReference type="PROSITE-ProRule" id="PRU00335"/>
    </source>
</evidence>
<dbReference type="PROSITE" id="PS50977">
    <property type="entry name" value="HTH_TETR_2"/>
    <property type="match status" value="1"/>
</dbReference>
<dbReference type="InterPro" id="IPR036271">
    <property type="entry name" value="Tet_transcr_reg_TetR-rel_C_sf"/>
</dbReference>
<dbReference type="PANTHER" id="PTHR47506">
    <property type="entry name" value="TRANSCRIPTIONAL REGULATORY PROTEIN"/>
    <property type="match status" value="1"/>
</dbReference>
<dbReference type="PRINTS" id="PR00455">
    <property type="entry name" value="HTHTETR"/>
</dbReference>
<dbReference type="SUPFAM" id="SSF48498">
    <property type="entry name" value="Tetracyclin repressor-like, C-terminal domain"/>
    <property type="match status" value="1"/>
</dbReference>
<dbReference type="AlphaFoldDB" id="A0A2A3YNB4"/>
<evidence type="ECO:0000313" key="8">
    <source>
        <dbReference type="EMBL" id="PCC40763.1"/>
    </source>
</evidence>
<accession>A0A2A3YNB4</accession>
<dbReference type="EMBL" id="NRGR01000005">
    <property type="protein sequence ID" value="PCC40763.1"/>
    <property type="molecule type" value="Genomic_DNA"/>
</dbReference>
<keyword evidence="3 5" id="KW-0238">DNA-binding</keyword>
<feature type="domain" description="HTH tetR-type" evidence="7">
    <location>
        <begin position="24"/>
        <end position="84"/>
    </location>
</feature>
<feature type="DNA-binding region" description="H-T-H motif" evidence="5">
    <location>
        <begin position="47"/>
        <end position="66"/>
    </location>
</feature>
<gene>
    <name evidence="8" type="ORF">CIK66_03080</name>
</gene>
<evidence type="ECO:0000256" key="3">
    <source>
        <dbReference type="ARBA" id="ARBA00023125"/>
    </source>
</evidence>
<evidence type="ECO:0000256" key="1">
    <source>
        <dbReference type="ARBA" id="ARBA00022491"/>
    </source>
</evidence>
<evidence type="ECO:0000313" key="9">
    <source>
        <dbReference type="Proteomes" id="UP000218598"/>
    </source>
</evidence>
<sequence length="213" mass="22842">MSTAAHDGRSVRRRPGRPRGQDSAVVREAALRAAIDLIARQGFAATSMAQVAAAAGISPSGLAHHFSSKKALLGAVLDHRDAADSDPRAAFGDGPWADFEHLTHVAQLNQGRRQLVHLYTTMIGEAATAEHPAHEWMLGHYSVVVGMLVDGIRAAQREGHVRADAPAERIARTTVALMDGLQVQWLLDPEIDMGAAMAEHVEELKQKWSTAGA</sequence>
<keyword evidence="4" id="KW-0804">Transcription</keyword>
<keyword evidence="2" id="KW-0805">Transcription regulation</keyword>
<dbReference type="Pfam" id="PF00440">
    <property type="entry name" value="TetR_N"/>
    <property type="match status" value="1"/>
</dbReference>
<protein>
    <submittedName>
        <fullName evidence="8">TetR family transcriptional regulator</fullName>
    </submittedName>
</protein>
<feature type="compositionally biased region" description="Basic and acidic residues" evidence="6">
    <location>
        <begin position="1"/>
        <end position="10"/>
    </location>
</feature>
<dbReference type="GO" id="GO:0003677">
    <property type="term" value="F:DNA binding"/>
    <property type="evidence" value="ECO:0007669"/>
    <property type="project" value="UniProtKB-UniRule"/>
</dbReference>